<dbReference type="Proteomes" id="UP000008743">
    <property type="component" value="Unassembled WGS sequence"/>
</dbReference>
<dbReference type="Gene3D" id="2.30.18.10">
    <property type="entry name" value="Transcription factor IIA (TFIIA), beta-barrel domain"/>
    <property type="match status" value="1"/>
</dbReference>
<dbReference type="GO" id="GO:0005672">
    <property type="term" value="C:transcription factor TFIIA complex"/>
    <property type="evidence" value="ECO:0007669"/>
    <property type="project" value="InterPro"/>
</dbReference>
<dbReference type="OrthoDB" id="6275927at2759"/>
<keyword evidence="7" id="KW-1185">Reference proteome</keyword>
<dbReference type="GO" id="GO:0006367">
    <property type="term" value="P:transcription initiation at RNA polymerase II promoter"/>
    <property type="evidence" value="ECO:0007669"/>
    <property type="project" value="InterPro"/>
</dbReference>
<dbReference type="SUPFAM" id="SSF47396">
    <property type="entry name" value="Transcription factor IIA (TFIIA), alpha-helical domain"/>
    <property type="match status" value="1"/>
</dbReference>
<feature type="compositionally biased region" description="Low complexity" evidence="5">
    <location>
        <begin position="80"/>
        <end position="148"/>
    </location>
</feature>
<keyword evidence="4" id="KW-0539">Nucleus</keyword>
<dbReference type="InParanoid" id="A0A0D2VXE3"/>
<feature type="compositionally biased region" description="Low complexity" evidence="5">
    <location>
        <begin position="157"/>
        <end position="167"/>
    </location>
</feature>
<feature type="region of interest" description="Disordered" evidence="5">
    <location>
        <begin position="77"/>
        <end position="201"/>
    </location>
</feature>
<feature type="compositionally biased region" description="Acidic residues" evidence="5">
    <location>
        <begin position="279"/>
        <end position="291"/>
    </location>
</feature>
<feature type="compositionally biased region" description="Low complexity" evidence="5">
    <location>
        <begin position="241"/>
        <end position="271"/>
    </location>
</feature>
<dbReference type="CDD" id="cd07976">
    <property type="entry name" value="TFIIA_alpha_beta_like"/>
    <property type="match status" value="1"/>
</dbReference>
<accession>A0A0D2VXE3</accession>
<dbReference type="eggNOG" id="KOG2652">
    <property type="taxonomic scope" value="Eukaryota"/>
</dbReference>
<dbReference type="InterPro" id="IPR009088">
    <property type="entry name" value="TFIIA_b-brl"/>
</dbReference>
<gene>
    <name evidence="6" type="ORF">CAOG_009000</name>
</gene>
<dbReference type="PANTHER" id="PTHR12694">
    <property type="entry name" value="TRANSCRIPTION INITIATION FACTOR IIA SUBUNIT 1"/>
    <property type="match status" value="1"/>
</dbReference>
<keyword evidence="3" id="KW-0804">Transcription</keyword>
<dbReference type="SUPFAM" id="SSF50784">
    <property type="entry name" value="Transcription factor IIA (TFIIA), beta-barrel domain"/>
    <property type="match status" value="1"/>
</dbReference>
<dbReference type="RefSeq" id="XP_011270687.1">
    <property type="nucleotide sequence ID" value="XM_011272385.1"/>
</dbReference>
<proteinExistence type="inferred from homology"/>
<evidence type="ECO:0000256" key="3">
    <source>
        <dbReference type="ARBA" id="ARBA00023163"/>
    </source>
</evidence>
<evidence type="ECO:0000313" key="7">
    <source>
        <dbReference type="Proteomes" id="UP000008743"/>
    </source>
</evidence>
<evidence type="ECO:0000256" key="4">
    <source>
        <dbReference type="ARBA" id="ARBA00023242"/>
    </source>
</evidence>
<protein>
    <submittedName>
        <fullName evidence="6">Uncharacterized protein</fullName>
    </submittedName>
</protein>
<evidence type="ECO:0000313" key="6">
    <source>
        <dbReference type="EMBL" id="KJE96322.1"/>
    </source>
</evidence>
<dbReference type="PANTHER" id="PTHR12694:SF8">
    <property type="entry name" value="TRANSCRIPTION INITIATION FACTOR IIA SUBUNIT 1"/>
    <property type="match status" value="1"/>
</dbReference>
<name>A0A0D2VXE3_CAPO3</name>
<feature type="region of interest" description="Disordered" evidence="5">
    <location>
        <begin position="233"/>
        <end position="298"/>
    </location>
</feature>
<dbReference type="SMART" id="SM01371">
    <property type="entry name" value="TFIIA"/>
    <property type="match status" value="1"/>
</dbReference>
<evidence type="ECO:0000256" key="1">
    <source>
        <dbReference type="ARBA" id="ARBA00004123"/>
    </source>
</evidence>
<comment type="subcellular location">
    <subcellularLocation>
        <location evidence="1">Nucleus</location>
    </subcellularLocation>
</comment>
<evidence type="ECO:0000256" key="5">
    <source>
        <dbReference type="SAM" id="MobiDB-lite"/>
    </source>
</evidence>
<dbReference type="Gene3D" id="1.10.287.100">
    <property type="match status" value="1"/>
</dbReference>
<comment type="similarity">
    <text evidence="2">Belongs to the TFIIA subunit 1 family.</text>
</comment>
<reference evidence="7" key="1">
    <citation type="submission" date="2011-02" db="EMBL/GenBank/DDBJ databases">
        <title>The Genome Sequence of Capsaspora owczarzaki ATCC 30864.</title>
        <authorList>
            <person name="Russ C."/>
            <person name="Cuomo C."/>
            <person name="Burger G."/>
            <person name="Gray M.W."/>
            <person name="Holland P.W.H."/>
            <person name="King N."/>
            <person name="Lang F.B.F."/>
            <person name="Roger A.J."/>
            <person name="Ruiz-Trillo I."/>
            <person name="Young S.K."/>
            <person name="Zeng Q."/>
            <person name="Gargeya S."/>
            <person name="Alvarado L."/>
            <person name="Berlin A."/>
            <person name="Chapman S.B."/>
            <person name="Chen Z."/>
            <person name="Freedman E."/>
            <person name="Gellesch M."/>
            <person name="Goldberg J."/>
            <person name="Griggs A."/>
            <person name="Gujja S."/>
            <person name="Heilman E."/>
            <person name="Heiman D."/>
            <person name="Howarth C."/>
            <person name="Mehta T."/>
            <person name="Neiman D."/>
            <person name="Pearson M."/>
            <person name="Roberts A."/>
            <person name="Saif S."/>
            <person name="Shea T."/>
            <person name="Shenoy N."/>
            <person name="Sisk P."/>
            <person name="Stolte C."/>
            <person name="Sykes S."/>
            <person name="White J."/>
            <person name="Yandava C."/>
            <person name="Haas B."/>
            <person name="Nusbaum C."/>
            <person name="Birren B."/>
        </authorList>
    </citation>
    <scope>NUCLEOTIDE SEQUENCE</scope>
    <source>
        <strain evidence="7">ATCC 30864</strain>
    </source>
</reference>
<dbReference type="InterPro" id="IPR004855">
    <property type="entry name" value="TFIIA_asu/bsu"/>
</dbReference>
<dbReference type="AlphaFoldDB" id="A0A0D2VXE3"/>
<evidence type="ECO:0000256" key="2">
    <source>
        <dbReference type="ARBA" id="ARBA00010059"/>
    </source>
</evidence>
<organism evidence="6 7">
    <name type="scientific">Capsaspora owczarzaki (strain ATCC 30864)</name>
    <dbReference type="NCBI Taxonomy" id="595528"/>
    <lineage>
        <taxon>Eukaryota</taxon>
        <taxon>Filasterea</taxon>
        <taxon>Capsaspora</taxon>
    </lineage>
</organism>
<sequence length="339" mass="35536">MSEITVAVYERIINLTIDGMAHAFAQAGIDASVTDEIKQLWHEKVNATTALMPIEPAMAAQDHLNLPLWIDPYRNGNGGADPLPQSSASSSTTVATAAAGAPRTPAPPTASLAAPLPVRQTQQTQPPVSHTPASTQQQQPQTAPVATPGGPLPSFDAATPAGATPAALPSFSDASLSYPHHHQHHHNGDSNRMFQPIPPDTPAVFANPLTYATPAPHVPGAYMDPATPFVPVASTPAHDGSAPSATAPEEAAASSAAAPAPAASDEAAPPAQEYKDDELLSDSDEEEAPEETGEKNMMLCTAEKVTRNRNRWKTTLRGGIVTIRGRDYVFRTATGEFTF</sequence>
<dbReference type="EMBL" id="KE346371">
    <property type="protein sequence ID" value="KJE96322.1"/>
    <property type="molecule type" value="Genomic_DNA"/>
</dbReference>
<dbReference type="STRING" id="595528.A0A0D2VXE3"/>
<dbReference type="Pfam" id="PF03153">
    <property type="entry name" value="TFIIA"/>
    <property type="match status" value="2"/>
</dbReference>